<comment type="subunit">
    <text evidence="8">Homodimer. Component of the ER-mitochondria encounter structure (ERMES) or MDM complex, composed of MMM1, MDM10, MDM12 and MDM34. A MMM1 homodimer associates with one molecule of MDM12 on each side in a pairwise head-to-tail manner, and the SMP-LTD domains of MMM1 and MDM12 generate a continuous hydrophobic tunnel for phospholipid trafficking.</text>
</comment>
<dbReference type="PROSITE" id="PS51847">
    <property type="entry name" value="SMP"/>
    <property type="match status" value="1"/>
</dbReference>
<dbReference type="GO" id="GO:0045040">
    <property type="term" value="P:protein insertion into mitochondrial outer membrane"/>
    <property type="evidence" value="ECO:0007669"/>
    <property type="project" value="UniProtKB-UniRule"/>
</dbReference>
<name>A0A4Y7QNH6_9AGAM</name>
<dbReference type="VEuPathDB" id="FungiDB:BD410DRAFT_759633"/>
<dbReference type="GO" id="GO:1990456">
    <property type="term" value="P:mitochondrion-endoplasmic reticulum membrane tethering"/>
    <property type="evidence" value="ECO:0007669"/>
    <property type="project" value="TreeGrafter"/>
</dbReference>
<keyword evidence="3 8" id="KW-0256">Endoplasmic reticulum</keyword>
<dbReference type="STRING" id="50990.A0A4Y7QNH6"/>
<proteinExistence type="inferred from homology"/>
<keyword evidence="6" id="KW-0446">Lipid-binding</keyword>
<evidence type="ECO:0000256" key="8">
    <source>
        <dbReference type="HAMAP-Rule" id="MF_03103"/>
    </source>
</evidence>
<keyword evidence="1" id="KW-0813">Transport</keyword>
<evidence type="ECO:0000256" key="1">
    <source>
        <dbReference type="ARBA" id="ARBA00022448"/>
    </source>
</evidence>
<accession>A0A4Y7QNH6</accession>
<dbReference type="CDD" id="cd21671">
    <property type="entry name" value="SMP_Mmm1"/>
    <property type="match status" value="1"/>
</dbReference>
<dbReference type="InterPro" id="IPR019411">
    <property type="entry name" value="MMM1_dom"/>
</dbReference>
<evidence type="ECO:0000256" key="6">
    <source>
        <dbReference type="ARBA" id="ARBA00023121"/>
    </source>
</evidence>
<feature type="domain" description="SMP-LTD" evidence="10">
    <location>
        <begin position="74"/>
        <end position="281"/>
    </location>
</feature>
<evidence type="ECO:0000259" key="10">
    <source>
        <dbReference type="PROSITE" id="PS51847"/>
    </source>
</evidence>
<dbReference type="HAMAP" id="MF_03103">
    <property type="entry name" value="Mmm1"/>
    <property type="match status" value="1"/>
</dbReference>
<dbReference type="GO" id="GO:0032865">
    <property type="term" value="C:ERMES complex"/>
    <property type="evidence" value="ECO:0007669"/>
    <property type="project" value="UniProtKB-UniRule"/>
</dbReference>
<reference evidence="11 12" key="1">
    <citation type="submission" date="2018-06" db="EMBL/GenBank/DDBJ databases">
        <title>A transcriptomic atlas of mushroom development highlights an independent origin of complex multicellularity.</title>
        <authorList>
            <consortium name="DOE Joint Genome Institute"/>
            <person name="Krizsan K."/>
            <person name="Almasi E."/>
            <person name="Merenyi Z."/>
            <person name="Sahu N."/>
            <person name="Viragh M."/>
            <person name="Koszo T."/>
            <person name="Mondo S."/>
            <person name="Kiss B."/>
            <person name="Balint B."/>
            <person name="Kues U."/>
            <person name="Barry K."/>
            <person name="Hegedus J.C."/>
            <person name="Henrissat B."/>
            <person name="Johnson J."/>
            <person name="Lipzen A."/>
            <person name="Ohm R."/>
            <person name="Nagy I."/>
            <person name="Pangilinan J."/>
            <person name="Yan J."/>
            <person name="Xiong Y."/>
            <person name="Grigoriev I.V."/>
            <person name="Hibbett D.S."/>
            <person name="Nagy L.G."/>
        </authorList>
    </citation>
    <scope>NUCLEOTIDE SEQUENCE [LARGE SCALE GENOMIC DNA]</scope>
    <source>
        <strain evidence="11 12">SZMC22713</strain>
    </source>
</reference>
<dbReference type="PANTHER" id="PTHR13466:SF0">
    <property type="entry name" value="SMP-LTD DOMAIN-CONTAINING PROTEIN"/>
    <property type="match status" value="1"/>
</dbReference>
<keyword evidence="5" id="KW-0445">Lipid transport</keyword>
<feature type="topological domain" description="Cytoplasmic" evidence="8">
    <location>
        <begin position="37"/>
        <end position="288"/>
    </location>
</feature>
<dbReference type="EMBL" id="ML170157">
    <property type="protein sequence ID" value="TDL28419.1"/>
    <property type="molecule type" value="Genomic_DNA"/>
</dbReference>
<organism evidence="11 12">
    <name type="scientific">Rickenella mellea</name>
    <dbReference type="NCBI Taxonomy" id="50990"/>
    <lineage>
        <taxon>Eukaryota</taxon>
        <taxon>Fungi</taxon>
        <taxon>Dikarya</taxon>
        <taxon>Basidiomycota</taxon>
        <taxon>Agaricomycotina</taxon>
        <taxon>Agaricomycetes</taxon>
        <taxon>Hymenochaetales</taxon>
        <taxon>Rickenellaceae</taxon>
        <taxon>Rickenella</taxon>
    </lineage>
</organism>
<evidence type="ECO:0000313" key="11">
    <source>
        <dbReference type="EMBL" id="TDL28419.1"/>
    </source>
</evidence>
<sequence length="288" mass="32281">MVNSIFSLTPTFTQGLILGQLSIIVLLGLILKYLFLDSHPEFPYAPTAYSPTIIDDTEHIPRSNDWGTYNAFNHQESAEWFNVLLQQIVETYRSKLRDDLAGAIGDEVARDRIERFANGVRPQFLVDPIKILSVDLGSCAPRISNTRLRPRDNSLDAVQQIEFDMEYMDSISVSLSTSVLFNYPVPYFARLPVSLTVSLAYFSSTVFLTPPDPSSPNPTLSLCLSPNFNLQLKTSSLMGSRAKLADVPKLHEMIQDQVRRLLADRGTWKVVMPWVANVDQVREGVGGK</sequence>
<dbReference type="InterPro" id="IPR031468">
    <property type="entry name" value="SMP_LBD"/>
</dbReference>
<feature type="transmembrane region" description="Helical" evidence="9">
    <location>
        <begin position="12"/>
        <end position="35"/>
    </location>
</feature>
<keyword evidence="2 8" id="KW-0812">Transmembrane</keyword>
<dbReference type="PANTHER" id="PTHR13466">
    <property type="entry name" value="TEX2 PROTEIN-RELATED"/>
    <property type="match status" value="1"/>
</dbReference>
<protein>
    <recommendedName>
        <fullName evidence="8">Maintenance of mitochondrial morphology protein 1</fullName>
    </recommendedName>
</protein>
<keyword evidence="7 8" id="KW-0472">Membrane</keyword>
<evidence type="ECO:0000256" key="4">
    <source>
        <dbReference type="ARBA" id="ARBA00022989"/>
    </source>
</evidence>
<evidence type="ECO:0000313" key="12">
    <source>
        <dbReference type="Proteomes" id="UP000294933"/>
    </source>
</evidence>
<evidence type="ECO:0000256" key="2">
    <source>
        <dbReference type="ARBA" id="ARBA00022692"/>
    </source>
</evidence>
<gene>
    <name evidence="8" type="primary">MMM1</name>
    <name evidence="11" type="ORF">BD410DRAFT_759633</name>
</gene>
<evidence type="ECO:0000256" key="9">
    <source>
        <dbReference type="SAM" id="Phobius"/>
    </source>
</evidence>
<comment type="subcellular location">
    <subcellularLocation>
        <location evidence="8">Endoplasmic reticulum membrane</location>
        <topology evidence="8">Single-pass type I membrane protein</topology>
    </subcellularLocation>
    <text evidence="8">The ERMES/MDM complex localizes to a few discrete foci (around 10 per single cell), that represent mitochondria-endoplasmic reticulum junctions. These foci are often found next to mtDNA nucleoids.</text>
</comment>
<feature type="topological domain" description="Lumenal" evidence="8">
    <location>
        <begin position="1"/>
        <end position="15"/>
    </location>
</feature>
<evidence type="ECO:0000256" key="3">
    <source>
        <dbReference type="ARBA" id="ARBA00022824"/>
    </source>
</evidence>
<comment type="function">
    <text evidence="8">Component of the ERMES/MDM complex, which serves as a molecular tether to connect the endoplasmic reticulum (ER) and mitochondria. Components of this complex are involved in the control of mitochondrial shape and protein biogenesis, and function in nonvesicular lipid trafficking between the ER and mitochondria. The MDM12-MMM1 subcomplex functions in the major beta-barrel assembly pathway that is responsible for biogenesis of all outer membrane beta-barrel proteins, and acts in a late step after the SAM complex. The MDM10-MDM12-MMM1 subcomplex further acts in the TOM40-specific pathway after the action of the MDM12-MMM1 complex. Essential for establishing and maintaining the structure of mitochondria and maintenance of mtDNA nucleoids.</text>
</comment>
<dbReference type="OrthoDB" id="5599157at2759"/>
<dbReference type="Pfam" id="PF10296">
    <property type="entry name" value="MMM1"/>
    <property type="match status" value="2"/>
</dbReference>
<evidence type="ECO:0000256" key="5">
    <source>
        <dbReference type="ARBA" id="ARBA00023055"/>
    </source>
</evidence>
<keyword evidence="4 8" id="KW-1133">Transmembrane helix</keyword>
<dbReference type="AlphaFoldDB" id="A0A4Y7QNH6"/>
<dbReference type="Proteomes" id="UP000294933">
    <property type="component" value="Unassembled WGS sequence"/>
</dbReference>
<keyword evidence="12" id="KW-1185">Reference proteome</keyword>
<dbReference type="InterPro" id="IPR027537">
    <property type="entry name" value="Mmm1"/>
</dbReference>
<evidence type="ECO:0000256" key="7">
    <source>
        <dbReference type="ARBA" id="ARBA00023136"/>
    </source>
</evidence>
<dbReference type="GO" id="GO:0008289">
    <property type="term" value="F:lipid binding"/>
    <property type="evidence" value="ECO:0007669"/>
    <property type="project" value="UniProtKB-KW"/>
</dbReference>
<comment type="similarity">
    <text evidence="8">Belongs to the MMM1 family.</text>
</comment>
<dbReference type="GO" id="GO:0005789">
    <property type="term" value="C:endoplasmic reticulum membrane"/>
    <property type="evidence" value="ECO:0007669"/>
    <property type="project" value="UniProtKB-SubCell"/>
</dbReference>
<dbReference type="GO" id="GO:0015914">
    <property type="term" value="P:phospholipid transport"/>
    <property type="evidence" value="ECO:0007669"/>
    <property type="project" value="TreeGrafter"/>
</dbReference>